<organism evidence="1 2">
    <name type="scientific">Bacillus mesophilus</name>
    <dbReference type="NCBI Taxonomy" id="1808955"/>
    <lineage>
        <taxon>Bacteria</taxon>
        <taxon>Bacillati</taxon>
        <taxon>Bacillota</taxon>
        <taxon>Bacilli</taxon>
        <taxon>Bacillales</taxon>
        <taxon>Bacillaceae</taxon>
        <taxon>Bacillus</taxon>
    </lineage>
</organism>
<proteinExistence type="predicted"/>
<protein>
    <submittedName>
        <fullName evidence="1">DUF2515 domain-containing protein</fullName>
    </submittedName>
</protein>
<dbReference type="AlphaFoldDB" id="A0A6M0Q4N0"/>
<gene>
    <name evidence="1" type="ORF">G4D63_05455</name>
</gene>
<comment type="caution">
    <text evidence="1">The sequence shown here is derived from an EMBL/GenBank/DDBJ whole genome shotgun (WGS) entry which is preliminary data.</text>
</comment>
<dbReference type="RefSeq" id="WP_163178570.1">
    <property type="nucleotide sequence ID" value="NZ_JAAIWM010000002.1"/>
</dbReference>
<accession>A0A6M0Q4N0</accession>
<evidence type="ECO:0000313" key="2">
    <source>
        <dbReference type="Proteomes" id="UP000481043"/>
    </source>
</evidence>
<dbReference type="InterPro" id="IPR019658">
    <property type="entry name" value="DUF2515"/>
</dbReference>
<dbReference type="Pfam" id="PF10720">
    <property type="entry name" value="DUF2515"/>
    <property type="match status" value="1"/>
</dbReference>
<dbReference type="Proteomes" id="UP000481043">
    <property type="component" value="Unassembled WGS sequence"/>
</dbReference>
<sequence>MKNVLELSEEERNIVSHVKAYVTLQNKDNITRTNTYGRFYEKNNEIKWALLASMVSRNAGWNMCDLKGEWFPKVLSRELRQRLFLTYERANWLIFLDAFPQLYLYQLSKEFKRDLTYLLPFFHVSPFMSEIWKKFMREGNQDELLVSLIINEQNLIQRPVIEHPIYRKKVFHTWLFLLQDWLHFSVVLFPTKTGDLYGSSVSDFRKVQSRIQLGKRLASILFHPDYYNGIYNFSKTVSHTGSRHDYEQYVYKDKIKDTPELRSVFPVVYHHRHDYKGWNASGRHLCKWMEPYDEPLKKVKINTWYKEKQRQLHTGICVDKLITDFLTI</sequence>
<keyword evidence="2" id="KW-1185">Reference proteome</keyword>
<evidence type="ECO:0000313" key="1">
    <source>
        <dbReference type="EMBL" id="NEY71184.1"/>
    </source>
</evidence>
<name>A0A6M0Q4N0_9BACI</name>
<dbReference type="EMBL" id="JAAIWM010000002">
    <property type="protein sequence ID" value="NEY71184.1"/>
    <property type="molecule type" value="Genomic_DNA"/>
</dbReference>
<reference evidence="1 2" key="1">
    <citation type="submission" date="2020-02" db="EMBL/GenBank/DDBJ databases">
        <title>Bacillus aquiflavi sp. nov., isolated from yellow water of strong flavor Chinese baijiu in Yibin region of China.</title>
        <authorList>
            <person name="Xie J."/>
        </authorList>
    </citation>
    <scope>NUCLEOTIDE SEQUENCE [LARGE SCALE GENOMIC DNA]</scope>
    <source>
        <strain evidence="1 2">SA4</strain>
    </source>
</reference>